<dbReference type="PROSITE" id="PS00166">
    <property type="entry name" value="ENOYL_COA_HYDRATASE"/>
    <property type="match status" value="1"/>
</dbReference>
<comment type="similarity">
    <text evidence="1 3">Belongs to the enoyl-CoA hydratase/isomerase family.</text>
</comment>
<dbReference type="CDD" id="cd06558">
    <property type="entry name" value="crotonase-like"/>
    <property type="match status" value="1"/>
</dbReference>
<evidence type="ECO:0000313" key="5">
    <source>
        <dbReference type="Proteomes" id="UP000425960"/>
    </source>
</evidence>
<dbReference type="InterPro" id="IPR029045">
    <property type="entry name" value="ClpP/crotonase-like_dom_sf"/>
</dbReference>
<proteinExistence type="inferred from homology"/>
<dbReference type="Gene3D" id="1.10.12.10">
    <property type="entry name" value="Lyase 2-enoyl-coa Hydratase, Chain A, domain 2"/>
    <property type="match status" value="1"/>
</dbReference>
<dbReference type="RefSeq" id="WP_155325583.1">
    <property type="nucleotide sequence ID" value="NZ_AP021876.1"/>
</dbReference>
<dbReference type="Pfam" id="PF00378">
    <property type="entry name" value="ECH_1"/>
    <property type="match status" value="1"/>
</dbReference>
<evidence type="ECO:0000256" key="1">
    <source>
        <dbReference type="ARBA" id="ARBA00005254"/>
    </source>
</evidence>
<dbReference type="PANTHER" id="PTHR11941">
    <property type="entry name" value="ENOYL-COA HYDRATASE-RELATED"/>
    <property type="match status" value="1"/>
</dbReference>
<dbReference type="GO" id="GO:0006635">
    <property type="term" value="P:fatty acid beta-oxidation"/>
    <property type="evidence" value="ECO:0007669"/>
    <property type="project" value="TreeGrafter"/>
</dbReference>
<evidence type="ECO:0000256" key="3">
    <source>
        <dbReference type="RuleBase" id="RU003707"/>
    </source>
</evidence>
<dbReference type="AlphaFoldDB" id="A0A5K8A1H0"/>
<evidence type="ECO:0000313" key="4">
    <source>
        <dbReference type="EMBL" id="BBO86224.1"/>
    </source>
</evidence>
<organism evidence="4 5">
    <name type="scientific">Desulfosarcina ovata subsp. sediminis</name>
    <dbReference type="NCBI Taxonomy" id="885957"/>
    <lineage>
        <taxon>Bacteria</taxon>
        <taxon>Pseudomonadati</taxon>
        <taxon>Thermodesulfobacteriota</taxon>
        <taxon>Desulfobacteria</taxon>
        <taxon>Desulfobacterales</taxon>
        <taxon>Desulfosarcinaceae</taxon>
        <taxon>Desulfosarcina</taxon>
    </lineage>
</organism>
<dbReference type="PANTHER" id="PTHR11941:SF54">
    <property type="entry name" value="ENOYL-COA HYDRATASE, MITOCHONDRIAL"/>
    <property type="match status" value="1"/>
</dbReference>
<name>A0A5K8A1H0_9BACT</name>
<accession>A0A5K8A1H0</accession>
<dbReference type="InterPro" id="IPR001753">
    <property type="entry name" value="Enoyl-CoA_hydra/iso"/>
</dbReference>
<dbReference type="InterPro" id="IPR018376">
    <property type="entry name" value="Enoyl-CoA_hyd/isom_CS"/>
</dbReference>
<gene>
    <name evidence="4" type="ORF">DSCO28_67900</name>
</gene>
<protein>
    <submittedName>
        <fullName evidence="4">Enoyl-CoA hydratase</fullName>
    </submittedName>
</protein>
<dbReference type="SUPFAM" id="SSF52096">
    <property type="entry name" value="ClpP/crotonase"/>
    <property type="match status" value="1"/>
</dbReference>
<sequence>MTELSFHEMTKEKGAARVVLNRPKHNVFNIEMMQELTALLDELNADDDLKCVVISGKGASWCAGVEVGDHKPELAPEMIRVFDALLKQIHAMKVPTIAAVHGACLGGGMEVAIACDMVVAAKAAVFGQPEIKLGFLPPYAAVRLPHLVGPSKAIEICTTGRRYTAQAMYEMGLISDLLEDDAFEEGLGKVIKEIGHASPLIIRLNKKAVKQHLGLGIDAAMESVGDMFLNQLMKTEDTLEGIKSFEEKRRAEWVNR</sequence>
<dbReference type="Gene3D" id="3.90.226.10">
    <property type="entry name" value="2-enoyl-CoA Hydratase, Chain A, domain 1"/>
    <property type="match status" value="1"/>
</dbReference>
<keyword evidence="2" id="KW-0456">Lyase</keyword>
<reference evidence="4 5" key="1">
    <citation type="submission" date="2019-11" db="EMBL/GenBank/DDBJ databases">
        <title>Comparative genomics of hydrocarbon-degrading Desulfosarcina strains.</title>
        <authorList>
            <person name="Watanabe M."/>
            <person name="Kojima H."/>
            <person name="Fukui M."/>
        </authorList>
    </citation>
    <scope>NUCLEOTIDE SEQUENCE [LARGE SCALE GENOMIC DNA]</scope>
    <source>
        <strain evidence="4 5">28bB2T</strain>
    </source>
</reference>
<dbReference type="GO" id="GO:0016829">
    <property type="term" value="F:lyase activity"/>
    <property type="evidence" value="ECO:0007669"/>
    <property type="project" value="UniProtKB-KW"/>
</dbReference>
<dbReference type="InterPro" id="IPR014748">
    <property type="entry name" value="Enoyl-CoA_hydra_C"/>
</dbReference>
<dbReference type="KEGG" id="dov:DSCO28_67900"/>
<dbReference type="EMBL" id="AP021876">
    <property type="protein sequence ID" value="BBO86224.1"/>
    <property type="molecule type" value="Genomic_DNA"/>
</dbReference>
<evidence type="ECO:0000256" key="2">
    <source>
        <dbReference type="ARBA" id="ARBA00023239"/>
    </source>
</evidence>
<dbReference type="Proteomes" id="UP000425960">
    <property type="component" value="Chromosome"/>
</dbReference>